<accession>A0ABY5E3J8</accession>
<dbReference type="RefSeq" id="WP_254575526.1">
    <property type="nucleotide sequence ID" value="NZ_CP100595.1"/>
</dbReference>
<evidence type="ECO:0000313" key="1">
    <source>
        <dbReference type="EMBL" id="UTJ05345.1"/>
    </source>
</evidence>
<reference evidence="1" key="1">
    <citation type="submission" date="2022-07" db="EMBL/GenBank/DDBJ databases">
        <title>Arcobacter roscoffensis sp. nov., a marine bacterium isolated from coastal seawater collected from Roscoff, France.</title>
        <authorList>
            <person name="Pascual J."/>
            <person name="Lepeaux C."/>
            <person name="Methner A."/>
            <person name="Overmann J."/>
        </authorList>
    </citation>
    <scope>NUCLEOTIDE SEQUENCE</scope>
    <source>
        <strain evidence="1">ARW1-2F2</strain>
    </source>
</reference>
<organism evidence="1 2">
    <name type="scientific">Arcobacter roscoffensis</name>
    <dbReference type="NCBI Taxonomy" id="2961520"/>
    <lineage>
        <taxon>Bacteria</taxon>
        <taxon>Pseudomonadati</taxon>
        <taxon>Campylobacterota</taxon>
        <taxon>Epsilonproteobacteria</taxon>
        <taxon>Campylobacterales</taxon>
        <taxon>Arcobacteraceae</taxon>
        <taxon>Arcobacter</taxon>
    </lineage>
</organism>
<gene>
    <name evidence="1" type="ORF">NJU99_08695</name>
</gene>
<evidence type="ECO:0000313" key="2">
    <source>
        <dbReference type="Proteomes" id="UP001060012"/>
    </source>
</evidence>
<dbReference type="EMBL" id="CP100595">
    <property type="protein sequence ID" value="UTJ05345.1"/>
    <property type="molecule type" value="Genomic_DNA"/>
</dbReference>
<name>A0ABY5E3J8_9BACT</name>
<proteinExistence type="predicted"/>
<sequence length="152" mass="18064">MKRFEKSTLIKCTAEELFDFHTNTNNLTKITPPDIKVKLLTPDFKAQEGEILKLKSIKNYIPINWTVKISKSQRPLKIVDTALKSPFKYWEHQHIFIQHEKFTELKDVVNYEMPFGIIGEFLEPFVYSDLLKMFEFRHEVTKKILENKEDIS</sequence>
<keyword evidence="2" id="KW-1185">Reference proteome</keyword>
<dbReference type="SUPFAM" id="SSF55961">
    <property type="entry name" value="Bet v1-like"/>
    <property type="match status" value="1"/>
</dbReference>
<dbReference type="CDD" id="cd07820">
    <property type="entry name" value="SRPBCC_3"/>
    <property type="match status" value="1"/>
</dbReference>
<dbReference type="Proteomes" id="UP001060012">
    <property type="component" value="Chromosome"/>
</dbReference>
<protein>
    <submittedName>
        <fullName evidence="1">SRPBCC family protein</fullName>
    </submittedName>
</protein>
<dbReference type="Gene3D" id="3.30.530.20">
    <property type="match status" value="1"/>
</dbReference>
<dbReference type="InterPro" id="IPR023393">
    <property type="entry name" value="START-like_dom_sf"/>
</dbReference>